<evidence type="ECO:0000313" key="6">
    <source>
        <dbReference type="EMBL" id="TPX60814.1"/>
    </source>
</evidence>
<dbReference type="PRINTS" id="PR00301">
    <property type="entry name" value="HEATSHOCK70"/>
</dbReference>
<dbReference type="InterPro" id="IPR013126">
    <property type="entry name" value="Hsp_70_fam"/>
</dbReference>
<evidence type="ECO:0000256" key="3">
    <source>
        <dbReference type="ARBA" id="ARBA00023186"/>
    </source>
</evidence>
<sequence>MIRSHLSFWRSGSYLAVVLLSISAFVCVDADDPRHVIGIDFGLLNSLVSVFQDGQAKVIASTPSYVAFTEDQCLVGLAAKNQALTNPENTIFGMKRLIGRSFEEEEVQEAMRTSPFEIFNRDGKPAIKVKVTEQIVSPEETVARILQKLKSTAENYLGGSVGSAVIAVPGSFEVAQRDAIRNAGTIAGFTSVDVYTGATLAGRAYNLGEDKNDYNVLVYSLEYGQFEVSVVFIEDGVPPFLTTLSNHDLGSFNHGMVDHVIKLWERKMGKPFTKDIHKQAMLRDEEAEKAKIALGSQMQTLLNLKSFHVVRDFAEVLTSKEFEESDADLFQKILGLVDNVLIKSGLSKSEIDDIILVGSSSRIPKVADLLEFYFNGKKVHNAISPDKVVAYGAAVQGGLWEKPVREAGCDCDTYTWPAFHLGIETIGGLMINVIPRHLSLPAKNSCIVSTTADNQSTARIRIFEGLRPLCKDNTLLGHLDFEGIGTSSRGAPQIEVTFDVDLDEVLTVSLLEKGTGKSKSIVFNKRDVNEDEIYRLYMERDEFYEEDQLVKAQIEAKLDLSSYVNHLNHYLAEKPHAGSRFTSENTMEIQIAGDANLEGDQWTSTLSMQDRYKVQAAIRRAQEWLTVADAASTAKEEFDRQKSELKAMVATSPQILRYPDENVAALAV</sequence>
<dbReference type="Gene3D" id="3.90.640.10">
    <property type="entry name" value="Actin, Chain A, domain 4"/>
    <property type="match status" value="1"/>
</dbReference>
<evidence type="ECO:0000256" key="4">
    <source>
        <dbReference type="RuleBase" id="RU003322"/>
    </source>
</evidence>
<dbReference type="Gene3D" id="1.20.1270.10">
    <property type="match status" value="1"/>
</dbReference>
<dbReference type="Gene3D" id="3.30.30.30">
    <property type="match status" value="1"/>
</dbReference>
<comment type="similarity">
    <text evidence="4">Belongs to the heat shock protein 70 family.</text>
</comment>
<proteinExistence type="inferred from homology"/>
<comment type="caution">
    <text evidence="6">The sequence shown here is derived from an EMBL/GenBank/DDBJ whole genome shotgun (WGS) entry which is preliminary data.</text>
</comment>
<dbReference type="SUPFAM" id="SSF100920">
    <property type="entry name" value="Heat shock protein 70kD (HSP70), peptide-binding domain"/>
    <property type="match status" value="1"/>
</dbReference>
<dbReference type="InterPro" id="IPR029047">
    <property type="entry name" value="HSP70_peptide-bd_sf"/>
</dbReference>
<dbReference type="InterPro" id="IPR029048">
    <property type="entry name" value="HSP70_C_sf"/>
</dbReference>
<feature type="chain" id="PRO_5021395494" evidence="5">
    <location>
        <begin position="31"/>
        <end position="668"/>
    </location>
</feature>
<dbReference type="Proteomes" id="UP000318582">
    <property type="component" value="Unassembled WGS sequence"/>
</dbReference>
<evidence type="ECO:0000256" key="1">
    <source>
        <dbReference type="ARBA" id="ARBA00022741"/>
    </source>
</evidence>
<dbReference type="Pfam" id="PF00012">
    <property type="entry name" value="HSP70"/>
    <property type="match status" value="1"/>
</dbReference>
<dbReference type="GO" id="GO:0140662">
    <property type="term" value="F:ATP-dependent protein folding chaperone"/>
    <property type="evidence" value="ECO:0007669"/>
    <property type="project" value="InterPro"/>
</dbReference>
<accession>A0A507EAH1</accession>
<dbReference type="SUPFAM" id="SSF53067">
    <property type="entry name" value="Actin-like ATPase domain"/>
    <property type="match status" value="2"/>
</dbReference>
<keyword evidence="5" id="KW-0732">Signal</keyword>
<dbReference type="Gene3D" id="3.30.420.40">
    <property type="match status" value="2"/>
</dbReference>
<dbReference type="Gene3D" id="2.60.34.10">
    <property type="entry name" value="Substrate Binding Domain Of DNAk, Chain A, domain 1"/>
    <property type="match status" value="1"/>
</dbReference>
<feature type="signal peptide" evidence="5">
    <location>
        <begin position="1"/>
        <end position="30"/>
    </location>
</feature>
<dbReference type="AlphaFoldDB" id="A0A507EAH1"/>
<keyword evidence="3" id="KW-0143">Chaperone</keyword>
<keyword evidence="1 4" id="KW-0547">Nucleotide-binding</keyword>
<keyword evidence="7" id="KW-1185">Reference proteome</keyword>
<organism evidence="6 7">
    <name type="scientific">Powellomyces hirtus</name>
    <dbReference type="NCBI Taxonomy" id="109895"/>
    <lineage>
        <taxon>Eukaryota</taxon>
        <taxon>Fungi</taxon>
        <taxon>Fungi incertae sedis</taxon>
        <taxon>Chytridiomycota</taxon>
        <taxon>Chytridiomycota incertae sedis</taxon>
        <taxon>Chytridiomycetes</taxon>
        <taxon>Spizellomycetales</taxon>
        <taxon>Powellomycetaceae</taxon>
        <taxon>Powellomyces</taxon>
    </lineage>
</organism>
<dbReference type="STRING" id="109895.A0A507EAH1"/>
<keyword evidence="2 4" id="KW-0067">ATP-binding</keyword>
<protein>
    <submittedName>
        <fullName evidence="6">Uncharacterized protein</fullName>
    </submittedName>
</protein>
<dbReference type="FunFam" id="3.30.30.30:FF:000005">
    <property type="entry name" value="Heat shock protein ssb1"/>
    <property type="match status" value="1"/>
</dbReference>
<dbReference type="PANTHER" id="PTHR19375">
    <property type="entry name" value="HEAT SHOCK PROTEIN 70KDA"/>
    <property type="match status" value="1"/>
</dbReference>
<evidence type="ECO:0000256" key="2">
    <source>
        <dbReference type="ARBA" id="ARBA00022840"/>
    </source>
</evidence>
<evidence type="ECO:0000256" key="5">
    <source>
        <dbReference type="SAM" id="SignalP"/>
    </source>
</evidence>
<dbReference type="InterPro" id="IPR043129">
    <property type="entry name" value="ATPase_NBD"/>
</dbReference>
<name>A0A507EAH1_9FUNG</name>
<evidence type="ECO:0000313" key="7">
    <source>
        <dbReference type="Proteomes" id="UP000318582"/>
    </source>
</evidence>
<gene>
    <name evidence="6" type="ORF">PhCBS80983_g01569</name>
</gene>
<dbReference type="GO" id="GO:0005524">
    <property type="term" value="F:ATP binding"/>
    <property type="evidence" value="ECO:0007669"/>
    <property type="project" value="UniProtKB-KW"/>
</dbReference>
<dbReference type="EMBL" id="QEAQ01000012">
    <property type="protein sequence ID" value="TPX60814.1"/>
    <property type="molecule type" value="Genomic_DNA"/>
</dbReference>
<dbReference type="FunFam" id="3.90.640.10:FF:000003">
    <property type="entry name" value="Molecular chaperone DnaK"/>
    <property type="match status" value="1"/>
</dbReference>
<reference evidence="6 7" key="1">
    <citation type="journal article" date="2019" name="Sci. Rep.">
        <title>Comparative genomics of chytrid fungi reveal insights into the obligate biotrophic and pathogenic lifestyle of Synchytrium endobioticum.</title>
        <authorList>
            <person name="van de Vossenberg B.T.L.H."/>
            <person name="Warris S."/>
            <person name="Nguyen H.D.T."/>
            <person name="van Gent-Pelzer M.P.E."/>
            <person name="Joly D.L."/>
            <person name="van de Geest H.C."/>
            <person name="Bonants P.J.M."/>
            <person name="Smith D.S."/>
            <person name="Levesque C.A."/>
            <person name="van der Lee T.A.J."/>
        </authorList>
    </citation>
    <scope>NUCLEOTIDE SEQUENCE [LARGE SCALE GENOMIC DNA]</scope>
    <source>
        <strain evidence="6 7">CBS 809.83</strain>
    </source>
</reference>